<feature type="compositionally biased region" description="Polar residues" evidence="3">
    <location>
        <begin position="575"/>
        <end position="586"/>
    </location>
</feature>
<dbReference type="EMBL" id="AWSO01000047">
    <property type="protein sequence ID" value="ESK96418.1"/>
    <property type="molecule type" value="Genomic_DNA"/>
</dbReference>
<gene>
    <name evidence="5" type="ORF">Moror_6926</name>
</gene>
<dbReference type="GO" id="GO:0005634">
    <property type="term" value="C:nucleus"/>
    <property type="evidence" value="ECO:0007669"/>
    <property type="project" value="UniProtKB-SubCell"/>
</dbReference>
<proteinExistence type="predicted"/>
<dbReference type="Pfam" id="PF04082">
    <property type="entry name" value="Fungal_trans"/>
    <property type="match status" value="1"/>
</dbReference>
<feature type="compositionally biased region" description="Polar residues" evidence="3">
    <location>
        <begin position="719"/>
        <end position="729"/>
    </location>
</feature>
<dbReference type="KEGG" id="mrr:Moror_6926"/>
<evidence type="ECO:0000256" key="2">
    <source>
        <dbReference type="ARBA" id="ARBA00023242"/>
    </source>
</evidence>
<dbReference type="GO" id="GO:0008270">
    <property type="term" value="F:zinc ion binding"/>
    <property type="evidence" value="ECO:0007669"/>
    <property type="project" value="InterPro"/>
</dbReference>
<protein>
    <recommendedName>
        <fullName evidence="4">Xylanolytic transcriptional activator regulatory domain-containing protein</fullName>
    </recommendedName>
</protein>
<accession>V2XB43</accession>
<evidence type="ECO:0000313" key="6">
    <source>
        <dbReference type="Proteomes" id="UP000017559"/>
    </source>
</evidence>
<organism evidence="5 6">
    <name type="scientific">Moniliophthora roreri (strain MCA 2997)</name>
    <name type="common">Cocoa frosty pod rot fungus</name>
    <name type="synonym">Crinipellis roreri</name>
    <dbReference type="NCBI Taxonomy" id="1381753"/>
    <lineage>
        <taxon>Eukaryota</taxon>
        <taxon>Fungi</taxon>
        <taxon>Dikarya</taxon>
        <taxon>Basidiomycota</taxon>
        <taxon>Agaricomycotina</taxon>
        <taxon>Agaricomycetes</taxon>
        <taxon>Agaricomycetidae</taxon>
        <taxon>Agaricales</taxon>
        <taxon>Marasmiineae</taxon>
        <taxon>Marasmiaceae</taxon>
        <taxon>Moniliophthora</taxon>
    </lineage>
</organism>
<feature type="domain" description="Xylanolytic transcriptional activator regulatory" evidence="4">
    <location>
        <begin position="252"/>
        <end position="325"/>
    </location>
</feature>
<dbReference type="HOGENOM" id="CLU_007340_4_1_1"/>
<sequence length="778" mass="88030">MAHAQRLSEEVKTLTARVRELEAVLAEPGGTSRLNSQDPRENPVNEIDTLYEKGFQVVSKSMGSLSIGSEGQANYHGESAATELEEEPLEVTEHPERITLPYELLELMNAFPFGMKSVPHVKSLFMGFLPPKTRANHIADLYYTYVAWMYDPITRQELEADIFDQMYYPNGHINIDKVHSHRLSAFFMVMAAGVMYEPGPDSKLVAKRYHALAKAALALDPITHEVSCATIQSLLVMFRFHYNLDRKGNEVRWLIIGICSRVALKIGLHRDSSGWNLDPEEQQRRRRLFWELYMNDTWTSIVNGRPPSMMIQHTDCQFPDDLEPSVKANGETEIGWHNWKSRYAASCLSISVQHIFMTKKLPYAALLDLDKKIRKFPVPFHLQAPLAASEAGRAWSSDPRKAMQQYCILCERESNLLYLHRSYFAQALREESNNPLAHRYTASVLATYRSACRLISSLKGLYPVHPEITETSWFFWSGVFSSCIVLGALIVESPACSLSRDALREFEEALPFFQEGSRHCRPANTLPILQTLLERAQSSCSVFLSNGGQAVPERPTQNGTNENPDVYEVLGGRTSVITTRSTSNSPKAPPIQRPQSSSGSSGNGSVTSNVSDEQTIDYYDSLVLDMNAQRHFQYQTFQRPPPADTSGIPYQQETQTAGYPMQYSQSYPSTGPSMQYGVQQQQPGQNISTQQQYYAHQVQQWDNTAGSTYQTEYHVSPTYPTEQHQQQFAPPSHNSQHQHQQQQRQPPPPYFYGNGHGPGQTQDEIWRSFAKSFGLDNI</sequence>
<evidence type="ECO:0000259" key="4">
    <source>
        <dbReference type="SMART" id="SM00906"/>
    </source>
</evidence>
<comment type="subcellular location">
    <subcellularLocation>
        <location evidence="1">Nucleus</location>
    </subcellularLocation>
</comment>
<dbReference type="Proteomes" id="UP000017559">
    <property type="component" value="Unassembled WGS sequence"/>
</dbReference>
<dbReference type="InterPro" id="IPR007219">
    <property type="entry name" value="XnlR_reg_dom"/>
</dbReference>
<feature type="region of interest" description="Disordered" evidence="3">
    <location>
        <begin position="669"/>
        <end position="691"/>
    </location>
</feature>
<feature type="region of interest" description="Disordered" evidence="3">
    <location>
        <begin position="719"/>
        <end position="762"/>
    </location>
</feature>
<feature type="compositionally biased region" description="Low complexity" evidence="3">
    <location>
        <begin position="730"/>
        <end position="744"/>
    </location>
</feature>
<feature type="compositionally biased region" description="Low complexity" evidence="3">
    <location>
        <begin position="675"/>
        <end position="691"/>
    </location>
</feature>
<feature type="region of interest" description="Disordered" evidence="3">
    <location>
        <begin position="548"/>
        <end position="612"/>
    </location>
</feature>
<keyword evidence="2" id="KW-0539">Nucleus</keyword>
<dbReference type="SMART" id="SM00906">
    <property type="entry name" value="Fungal_trans"/>
    <property type="match status" value="1"/>
</dbReference>
<dbReference type="GO" id="GO:0003677">
    <property type="term" value="F:DNA binding"/>
    <property type="evidence" value="ECO:0007669"/>
    <property type="project" value="InterPro"/>
</dbReference>
<keyword evidence="6" id="KW-1185">Reference proteome</keyword>
<dbReference type="GO" id="GO:0006351">
    <property type="term" value="P:DNA-templated transcription"/>
    <property type="evidence" value="ECO:0007669"/>
    <property type="project" value="InterPro"/>
</dbReference>
<dbReference type="PANTHER" id="PTHR31001:SF56">
    <property type="entry name" value="ZN(2)-C6 FUNGAL-TYPE DOMAIN-CONTAINING PROTEIN"/>
    <property type="match status" value="1"/>
</dbReference>
<evidence type="ECO:0000313" key="5">
    <source>
        <dbReference type="EMBL" id="ESK96418.1"/>
    </source>
</evidence>
<dbReference type="OrthoDB" id="424974at2759"/>
<evidence type="ECO:0000256" key="1">
    <source>
        <dbReference type="ARBA" id="ARBA00004123"/>
    </source>
</evidence>
<dbReference type="InterPro" id="IPR050613">
    <property type="entry name" value="Sec_Metabolite_Reg"/>
</dbReference>
<comment type="caution">
    <text evidence="5">The sequence shown here is derived from an EMBL/GenBank/DDBJ whole genome shotgun (WGS) entry which is preliminary data.</text>
</comment>
<feature type="compositionally biased region" description="Low complexity" evidence="3">
    <location>
        <begin position="596"/>
        <end position="611"/>
    </location>
</feature>
<dbReference type="PANTHER" id="PTHR31001">
    <property type="entry name" value="UNCHARACTERIZED TRANSCRIPTIONAL REGULATORY PROTEIN"/>
    <property type="match status" value="1"/>
</dbReference>
<dbReference type="AlphaFoldDB" id="V2XB43"/>
<evidence type="ECO:0000256" key="3">
    <source>
        <dbReference type="SAM" id="MobiDB-lite"/>
    </source>
</evidence>
<reference evidence="5 6" key="1">
    <citation type="journal article" date="2014" name="BMC Genomics">
        <title>Genome and secretome analysis of the hemibiotrophic fungal pathogen, Moniliophthora roreri, which causes frosty pod rot disease of cacao: mechanisms of the biotrophic and necrotrophic phases.</title>
        <authorList>
            <person name="Meinhardt L.W."/>
            <person name="Costa G.G.L."/>
            <person name="Thomazella D.P.T."/>
            <person name="Teixeira P.J.P.L."/>
            <person name="Carazzolle M.F."/>
            <person name="Schuster S.C."/>
            <person name="Carlson J.E."/>
            <person name="Guiltinan M.J."/>
            <person name="Mieczkowski P."/>
            <person name="Farmer A."/>
            <person name="Ramaraj T."/>
            <person name="Crozier J."/>
            <person name="Davis R.E."/>
            <person name="Shao J."/>
            <person name="Melnick R.L."/>
            <person name="Pereira G.A.G."/>
            <person name="Bailey B.A."/>
        </authorList>
    </citation>
    <scope>NUCLEOTIDE SEQUENCE [LARGE SCALE GENOMIC DNA]</scope>
    <source>
        <strain evidence="5 6">MCA 2997</strain>
    </source>
</reference>
<name>V2XB43_MONRO</name>
<dbReference type="CDD" id="cd12148">
    <property type="entry name" value="fungal_TF_MHR"/>
    <property type="match status" value="1"/>
</dbReference>